<comment type="similarity">
    <text evidence="1">Belongs to the ros/MucR family.</text>
</comment>
<organism evidence="3 4">
    <name type="scientific">Sphingobium xenophagum</name>
    <dbReference type="NCBI Taxonomy" id="121428"/>
    <lineage>
        <taxon>Bacteria</taxon>
        <taxon>Pseudomonadati</taxon>
        <taxon>Pseudomonadota</taxon>
        <taxon>Alphaproteobacteria</taxon>
        <taxon>Sphingomonadales</taxon>
        <taxon>Sphingomonadaceae</taxon>
        <taxon>Sphingobium</taxon>
    </lineage>
</organism>
<name>A0A401J7B3_SPHXE</name>
<dbReference type="InterPro" id="IPR041920">
    <property type="entry name" value="ROS/MUCR_sf"/>
</dbReference>
<evidence type="ECO:0000256" key="1">
    <source>
        <dbReference type="ARBA" id="ARBA00007031"/>
    </source>
</evidence>
<evidence type="ECO:0000313" key="4">
    <source>
        <dbReference type="Proteomes" id="UP000290975"/>
    </source>
</evidence>
<dbReference type="AlphaFoldDB" id="A0A401J7B3"/>
<reference evidence="3 4" key="1">
    <citation type="submission" date="2014-12" db="EMBL/GenBank/DDBJ databases">
        <title>Whole genome sequencing of Sphingobium xenophagum OW59.</title>
        <authorList>
            <person name="Ohta Y."/>
            <person name="Nishi S."/>
            <person name="Hatada Y."/>
        </authorList>
    </citation>
    <scope>NUCLEOTIDE SEQUENCE [LARGE SCALE GENOMIC DNA]</scope>
    <source>
        <strain evidence="3 4">OW59</strain>
    </source>
</reference>
<feature type="region of interest" description="Disordered" evidence="2">
    <location>
        <begin position="165"/>
        <end position="209"/>
    </location>
</feature>
<comment type="caution">
    <text evidence="3">The sequence shown here is derived from an EMBL/GenBank/DDBJ whole genome shotgun (WGS) entry which is preliminary data.</text>
</comment>
<feature type="region of interest" description="Disordered" evidence="2">
    <location>
        <begin position="222"/>
        <end position="322"/>
    </location>
</feature>
<gene>
    <name evidence="3" type="ORF">MBESOW_P3787</name>
</gene>
<dbReference type="Proteomes" id="UP000290975">
    <property type="component" value="Unassembled WGS sequence"/>
</dbReference>
<evidence type="ECO:0000313" key="3">
    <source>
        <dbReference type="EMBL" id="GBH32556.1"/>
    </source>
</evidence>
<dbReference type="GO" id="GO:0003677">
    <property type="term" value="F:DNA binding"/>
    <property type="evidence" value="ECO:0007669"/>
    <property type="project" value="InterPro"/>
</dbReference>
<dbReference type="GO" id="GO:0006355">
    <property type="term" value="P:regulation of DNA-templated transcription"/>
    <property type="evidence" value="ECO:0007669"/>
    <property type="project" value="InterPro"/>
</dbReference>
<dbReference type="Gene3D" id="1.10.10.1550">
    <property type="entry name" value="ROS/MUCR transcriptional regulator protein"/>
    <property type="match status" value="1"/>
</dbReference>
<dbReference type="InterPro" id="IPR008807">
    <property type="entry name" value="ROS_MUCR"/>
</dbReference>
<feature type="compositionally biased region" description="Polar residues" evidence="2">
    <location>
        <begin position="312"/>
        <end position="322"/>
    </location>
</feature>
<proteinExistence type="inferred from homology"/>
<dbReference type="Pfam" id="PF05443">
    <property type="entry name" value="ROS_MUCR"/>
    <property type="match status" value="1"/>
</dbReference>
<dbReference type="GO" id="GO:0008270">
    <property type="term" value="F:zinc ion binding"/>
    <property type="evidence" value="ECO:0007669"/>
    <property type="project" value="InterPro"/>
</dbReference>
<evidence type="ECO:0008006" key="5">
    <source>
        <dbReference type="Google" id="ProtNLM"/>
    </source>
</evidence>
<keyword evidence="4" id="KW-1185">Reference proteome</keyword>
<feature type="compositionally biased region" description="Polar residues" evidence="2">
    <location>
        <begin position="177"/>
        <end position="187"/>
    </location>
</feature>
<sequence length="322" mass="33533">MTDADQPDYTVLTVQLLSAYVTNNMVPSADLAGLIQSTRAALVAQTSAVEAEPVLEYTPAVSVRKSLASREHLISLIDGRPYKTLKRHLASHGLKPAQYRERYGLASTYPMVAPAYSEQRREVAQRLGLGQRGTAAKAAAASAANVSPATSEPTIANVPTEQVSAPVTGKGRKVKTPKTTVATSRARPTSKAVSAPIASTTDEKMSATGAPKDAIATSADILPPKASRKVKAAGDQPVAKPARKTPSKVSISATSIDAIAPPVDTVKASKPAKAKRQSSVTAKKTPAEPAPKARSAKTVKSSRKTLGIKTPDVQSAPKTAES</sequence>
<accession>A0A401J7B3</accession>
<evidence type="ECO:0000256" key="2">
    <source>
        <dbReference type="SAM" id="MobiDB-lite"/>
    </source>
</evidence>
<dbReference type="EMBL" id="BBQY01000040">
    <property type="protein sequence ID" value="GBH32556.1"/>
    <property type="molecule type" value="Genomic_DNA"/>
</dbReference>
<feature type="compositionally biased region" description="Basic residues" evidence="2">
    <location>
        <begin position="294"/>
        <end position="303"/>
    </location>
</feature>
<protein>
    <recommendedName>
        <fullName evidence="5">MucR family transcriptional regulator</fullName>
    </recommendedName>
</protein>
<dbReference type="RefSeq" id="WP_130754522.1">
    <property type="nucleotide sequence ID" value="NZ_BBQY01000040.1"/>
</dbReference>